<dbReference type="GO" id="GO:0043565">
    <property type="term" value="F:sequence-specific DNA binding"/>
    <property type="evidence" value="ECO:0007669"/>
    <property type="project" value="InterPro"/>
</dbReference>
<dbReference type="GO" id="GO:0008270">
    <property type="term" value="F:zinc ion binding"/>
    <property type="evidence" value="ECO:0007669"/>
    <property type="project" value="UniProtKB-KW"/>
</dbReference>
<reference evidence="7 8" key="1">
    <citation type="submission" date="2018-06" db="EMBL/GenBank/DDBJ databases">
        <title>Genome Sequence of the Brown Rot Fungal Pathogen Monilinia fructigena.</title>
        <authorList>
            <person name="Landi L."/>
            <person name="De Miccolis Angelini R.M."/>
            <person name="Pollastro S."/>
            <person name="Abate D."/>
            <person name="Faretra F."/>
            <person name="Romanazzi G."/>
        </authorList>
    </citation>
    <scope>NUCLEOTIDE SEQUENCE [LARGE SCALE GENOMIC DNA]</scope>
    <source>
        <strain evidence="7 8">Mfrg269</strain>
    </source>
</reference>
<comment type="caution">
    <text evidence="7">The sequence shown here is derived from an EMBL/GenBank/DDBJ whole genome shotgun (WGS) entry which is preliminary data.</text>
</comment>
<keyword evidence="3" id="KW-0862">Zinc</keyword>
<dbReference type="PROSITE" id="PS00344">
    <property type="entry name" value="GATA_ZN_FINGER_1"/>
    <property type="match status" value="1"/>
</dbReference>
<name>A0A395IEJ4_9HELO</name>
<dbReference type="InterPro" id="IPR051140">
    <property type="entry name" value="GATA_TF"/>
</dbReference>
<gene>
    <name evidence="7" type="ORF">DID88_005771</name>
</gene>
<keyword evidence="1" id="KW-0479">Metal-binding</keyword>
<keyword evidence="8" id="KW-1185">Reference proteome</keyword>
<protein>
    <recommendedName>
        <fullName evidence="6">GATA-type domain-containing protein</fullName>
    </recommendedName>
</protein>
<dbReference type="PROSITE" id="PS50114">
    <property type="entry name" value="GATA_ZN_FINGER_2"/>
    <property type="match status" value="1"/>
</dbReference>
<dbReference type="InterPro" id="IPR013088">
    <property type="entry name" value="Znf_NHR/GATA"/>
</dbReference>
<dbReference type="CDD" id="cd00202">
    <property type="entry name" value="ZnF_GATA"/>
    <property type="match status" value="1"/>
</dbReference>
<evidence type="ECO:0000256" key="4">
    <source>
        <dbReference type="PROSITE-ProRule" id="PRU00094"/>
    </source>
</evidence>
<dbReference type="PANTHER" id="PTHR45658:SF123">
    <property type="entry name" value="GATA-TYPE DOMAIN-CONTAINING PROTEIN"/>
    <property type="match status" value="1"/>
</dbReference>
<accession>A0A395IEJ4</accession>
<feature type="compositionally biased region" description="Pro residues" evidence="5">
    <location>
        <begin position="106"/>
        <end position="118"/>
    </location>
</feature>
<keyword evidence="2 4" id="KW-0863">Zinc-finger</keyword>
<evidence type="ECO:0000313" key="7">
    <source>
        <dbReference type="EMBL" id="RAL58354.1"/>
    </source>
</evidence>
<proteinExistence type="predicted"/>
<feature type="region of interest" description="Disordered" evidence="5">
    <location>
        <begin position="171"/>
        <end position="201"/>
    </location>
</feature>
<feature type="compositionally biased region" description="Low complexity" evidence="5">
    <location>
        <begin position="60"/>
        <end position="70"/>
    </location>
</feature>
<feature type="compositionally biased region" description="Basic and acidic residues" evidence="5">
    <location>
        <begin position="120"/>
        <end position="132"/>
    </location>
</feature>
<feature type="compositionally biased region" description="Low complexity" evidence="5">
    <location>
        <begin position="172"/>
        <end position="187"/>
    </location>
</feature>
<evidence type="ECO:0000313" key="8">
    <source>
        <dbReference type="Proteomes" id="UP000249056"/>
    </source>
</evidence>
<evidence type="ECO:0000259" key="6">
    <source>
        <dbReference type="PROSITE" id="PS50114"/>
    </source>
</evidence>
<feature type="region of interest" description="Disordered" evidence="5">
    <location>
        <begin position="1"/>
        <end position="153"/>
    </location>
</feature>
<dbReference type="Proteomes" id="UP000249056">
    <property type="component" value="Unassembled WGS sequence"/>
</dbReference>
<sequence length="353" mass="39669">MAHHTQQGGRAPRTRASYLHQSRGGRRTIKHPPLPLQTNTSHRQSLPSIQEALSSTSTKPGPYASPVSASVPPPHPQNPYTQPQVLPPPRTYEQRGSFQPTQSRQPSPPVPVQPPPFSRPDFDARNFAEPRRPSILHPSISQPPPANSYPAPRYEAPRYEQEPRVVERFVESPASSPFSSPPHGQGYPQPPYPPRDDRDLSAAGYKNYKTQNEPFNQGVKRQLEVWDVDNNIAQINVSSTNIQEWSRHFYTISQEQPRSHIAIPERSPEVRDIEEISMRTSNLAVPDWLQITMMRAFSPMIGTIKIFGGPDNKKRRGRAAPPGRCHSCNRAETPEWRRGPDGARTLCNACGLH</sequence>
<dbReference type="Gene3D" id="3.30.50.10">
    <property type="entry name" value="Erythroid Transcription Factor GATA-1, subunit A"/>
    <property type="match status" value="1"/>
</dbReference>
<dbReference type="OrthoDB" id="2162994at2759"/>
<evidence type="ECO:0000256" key="3">
    <source>
        <dbReference type="ARBA" id="ARBA00022833"/>
    </source>
</evidence>
<dbReference type="SMART" id="SM00401">
    <property type="entry name" value="ZnF_GATA"/>
    <property type="match status" value="1"/>
</dbReference>
<dbReference type="AlphaFoldDB" id="A0A395IEJ4"/>
<feature type="compositionally biased region" description="Polar residues" evidence="5">
    <location>
        <begin position="36"/>
        <end position="59"/>
    </location>
</feature>
<dbReference type="EMBL" id="QKRW01000086">
    <property type="protein sequence ID" value="RAL58354.1"/>
    <property type="molecule type" value="Genomic_DNA"/>
</dbReference>
<dbReference type="PANTHER" id="PTHR45658">
    <property type="entry name" value="GATA TRANSCRIPTION FACTOR"/>
    <property type="match status" value="1"/>
</dbReference>
<evidence type="ECO:0000256" key="2">
    <source>
        <dbReference type="ARBA" id="ARBA00022771"/>
    </source>
</evidence>
<dbReference type="Pfam" id="PF00320">
    <property type="entry name" value="GATA"/>
    <property type="match status" value="1"/>
</dbReference>
<organism evidence="7 8">
    <name type="scientific">Monilinia fructigena</name>
    <dbReference type="NCBI Taxonomy" id="38457"/>
    <lineage>
        <taxon>Eukaryota</taxon>
        <taxon>Fungi</taxon>
        <taxon>Dikarya</taxon>
        <taxon>Ascomycota</taxon>
        <taxon>Pezizomycotina</taxon>
        <taxon>Leotiomycetes</taxon>
        <taxon>Helotiales</taxon>
        <taxon>Sclerotiniaceae</taxon>
        <taxon>Monilinia</taxon>
    </lineage>
</organism>
<evidence type="ECO:0000256" key="1">
    <source>
        <dbReference type="ARBA" id="ARBA00022723"/>
    </source>
</evidence>
<dbReference type="SUPFAM" id="SSF57716">
    <property type="entry name" value="Glucocorticoid receptor-like (DNA-binding domain)"/>
    <property type="match status" value="1"/>
</dbReference>
<dbReference type="GO" id="GO:0006355">
    <property type="term" value="P:regulation of DNA-templated transcription"/>
    <property type="evidence" value="ECO:0007669"/>
    <property type="project" value="InterPro"/>
</dbReference>
<dbReference type="InterPro" id="IPR000679">
    <property type="entry name" value="Znf_GATA"/>
</dbReference>
<evidence type="ECO:0000256" key="5">
    <source>
        <dbReference type="SAM" id="MobiDB-lite"/>
    </source>
</evidence>
<feature type="domain" description="GATA-type" evidence="6">
    <location>
        <begin position="324"/>
        <end position="353"/>
    </location>
</feature>